<name>A0A371E7Y8_MUCPR</name>
<proteinExistence type="predicted"/>
<dbReference type="EMBL" id="QJKJ01015677">
    <property type="protein sequence ID" value="RDX62123.1"/>
    <property type="molecule type" value="Genomic_DNA"/>
</dbReference>
<evidence type="ECO:0000313" key="1">
    <source>
        <dbReference type="EMBL" id="RDX62123.1"/>
    </source>
</evidence>
<feature type="non-terminal residue" evidence="1">
    <location>
        <position position="1"/>
    </location>
</feature>
<dbReference type="Proteomes" id="UP000257109">
    <property type="component" value="Unassembled WGS sequence"/>
</dbReference>
<dbReference type="AlphaFoldDB" id="A0A371E7Y8"/>
<reference evidence="1" key="1">
    <citation type="submission" date="2018-05" db="EMBL/GenBank/DDBJ databases">
        <title>Draft genome of Mucuna pruriens seed.</title>
        <authorList>
            <person name="Nnadi N.E."/>
            <person name="Vos R."/>
            <person name="Hasami M.H."/>
            <person name="Devisetty U.K."/>
            <person name="Aguiy J.C."/>
        </authorList>
    </citation>
    <scope>NUCLEOTIDE SEQUENCE [LARGE SCALE GENOMIC DNA]</scope>
    <source>
        <strain evidence="1">JCA_2017</strain>
    </source>
</reference>
<gene>
    <name evidence="1" type="ORF">CR513_59582</name>
</gene>
<protein>
    <submittedName>
        <fullName evidence="1">Uncharacterized protein</fullName>
    </submittedName>
</protein>
<organism evidence="1 2">
    <name type="scientific">Mucuna pruriens</name>
    <name type="common">Velvet bean</name>
    <name type="synonym">Dolichos pruriens</name>
    <dbReference type="NCBI Taxonomy" id="157652"/>
    <lineage>
        <taxon>Eukaryota</taxon>
        <taxon>Viridiplantae</taxon>
        <taxon>Streptophyta</taxon>
        <taxon>Embryophyta</taxon>
        <taxon>Tracheophyta</taxon>
        <taxon>Spermatophyta</taxon>
        <taxon>Magnoliopsida</taxon>
        <taxon>eudicotyledons</taxon>
        <taxon>Gunneridae</taxon>
        <taxon>Pentapetalae</taxon>
        <taxon>rosids</taxon>
        <taxon>fabids</taxon>
        <taxon>Fabales</taxon>
        <taxon>Fabaceae</taxon>
        <taxon>Papilionoideae</taxon>
        <taxon>50 kb inversion clade</taxon>
        <taxon>NPAAA clade</taxon>
        <taxon>indigoferoid/millettioid clade</taxon>
        <taxon>Phaseoleae</taxon>
        <taxon>Mucuna</taxon>
    </lineage>
</organism>
<sequence>CHHKCTSPLLIFPTLRNKARAWTRIIPRNVTFLNKYYPSSKTDEIKRKITNFPQEDNESFPKTYGRFLALLLAFLIMDFIGG</sequence>
<accession>A0A371E7Y8</accession>
<keyword evidence="2" id="KW-1185">Reference proteome</keyword>
<comment type="caution">
    <text evidence="1">The sequence shown here is derived from an EMBL/GenBank/DDBJ whole genome shotgun (WGS) entry which is preliminary data.</text>
</comment>
<feature type="non-terminal residue" evidence="1">
    <location>
        <position position="82"/>
    </location>
</feature>
<evidence type="ECO:0000313" key="2">
    <source>
        <dbReference type="Proteomes" id="UP000257109"/>
    </source>
</evidence>